<dbReference type="InterPro" id="IPR036390">
    <property type="entry name" value="WH_DNA-bd_sf"/>
</dbReference>
<dbReference type="Proteomes" id="UP000435837">
    <property type="component" value="Unassembled WGS sequence"/>
</dbReference>
<dbReference type="AlphaFoldDB" id="A0A640SJC2"/>
<dbReference type="Gene3D" id="1.10.10.10">
    <property type="entry name" value="Winged helix-like DNA-binding domain superfamily/Winged helix DNA-binding domain"/>
    <property type="match status" value="1"/>
</dbReference>
<accession>A0A640SJC2</accession>
<protein>
    <recommendedName>
        <fullName evidence="3">HTH marR-type domain-containing protein</fullName>
    </recommendedName>
</protein>
<gene>
    <name evidence="1" type="ORF">Scani_79510</name>
</gene>
<name>A0A640SJC2_9ACTN</name>
<evidence type="ECO:0000313" key="1">
    <source>
        <dbReference type="EMBL" id="GFE11683.1"/>
    </source>
</evidence>
<evidence type="ECO:0000313" key="2">
    <source>
        <dbReference type="Proteomes" id="UP000435837"/>
    </source>
</evidence>
<comment type="caution">
    <text evidence="1">The sequence shown here is derived from an EMBL/GenBank/DDBJ whole genome shotgun (WGS) entry which is preliminary data.</text>
</comment>
<reference evidence="1 2" key="1">
    <citation type="submission" date="2019-12" db="EMBL/GenBank/DDBJ databases">
        <title>Whole genome shotgun sequence of Streptomyces caniferus NBRC 15389.</title>
        <authorList>
            <person name="Ichikawa N."/>
            <person name="Kimura A."/>
            <person name="Kitahashi Y."/>
            <person name="Komaki H."/>
            <person name="Tamura T."/>
        </authorList>
    </citation>
    <scope>NUCLEOTIDE SEQUENCE [LARGE SCALE GENOMIC DNA]</scope>
    <source>
        <strain evidence="1 2">NBRC 15389</strain>
    </source>
</reference>
<sequence>MALGALNAWTAHQREDYGALSTALCLCVCAAGLFGEDLVQRGYRRDRAVLAHIAMHPGAATRHVARAVGASQRVVARNLDRLTDDGLLVVVSDGATSALRSYRLAS</sequence>
<dbReference type="EMBL" id="BLIN01000007">
    <property type="protein sequence ID" value="GFE11683.1"/>
    <property type="molecule type" value="Genomic_DNA"/>
</dbReference>
<dbReference type="Pfam" id="PF13412">
    <property type="entry name" value="HTH_24"/>
    <property type="match status" value="1"/>
</dbReference>
<dbReference type="InterPro" id="IPR036388">
    <property type="entry name" value="WH-like_DNA-bd_sf"/>
</dbReference>
<evidence type="ECO:0008006" key="3">
    <source>
        <dbReference type="Google" id="ProtNLM"/>
    </source>
</evidence>
<dbReference type="OrthoDB" id="3871421at2"/>
<proteinExistence type="predicted"/>
<dbReference type="SUPFAM" id="SSF46785">
    <property type="entry name" value="Winged helix' DNA-binding domain"/>
    <property type="match status" value="1"/>
</dbReference>
<organism evidence="1 2">
    <name type="scientific">Streptomyces caniferus</name>
    <dbReference type="NCBI Taxonomy" id="285557"/>
    <lineage>
        <taxon>Bacteria</taxon>
        <taxon>Bacillati</taxon>
        <taxon>Actinomycetota</taxon>
        <taxon>Actinomycetes</taxon>
        <taxon>Kitasatosporales</taxon>
        <taxon>Streptomycetaceae</taxon>
        <taxon>Streptomyces</taxon>
    </lineage>
</organism>